<name>A0A3N4LZX5_9PEZI</name>
<keyword evidence="3" id="KW-1185">Reference proteome</keyword>
<dbReference type="EMBL" id="ML121529">
    <property type="protein sequence ID" value="RPB28360.1"/>
    <property type="molecule type" value="Genomic_DNA"/>
</dbReference>
<keyword evidence="1" id="KW-0732">Signal</keyword>
<evidence type="ECO:0000313" key="2">
    <source>
        <dbReference type="EMBL" id="RPB28360.1"/>
    </source>
</evidence>
<reference evidence="2 3" key="1">
    <citation type="journal article" date="2018" name="Nat. Ecol. Evol.">
        <title>Pezizomycetes genomes reveal the molecular basis of ectomycorrhizal truffle lifestyle.</title>
        <authorList>
            <person name="Murat C."/>
            <person name="Payen T."/>
            <person name="Noel B."/>
            <person name="Kuo A."/>
            <person name="Morin E."/>
            <person name="Chen J."/>
            <person name="Kohler A."/>
            <person name="Krizsan K."/>
            <person name="Balestrini R."/>
            <person name="Da Silva C."/>
            <person name="Montanini B."/>
            <person name="Hainaut M."/>
            <person name="Levati E."/>
            <person name="Barry K.W."/>
            <person name="Belfiori B."/>
            <person name="Cichocki N."/>
            <person name="Clum A."/>
            <person name="Dockter R.B."/>
            <person name="Fauchery L."/>
            <person name="Guy J."/>
            <person name="Iotti M."/>
            <person name="Le Tacon F."/>
            <person name="Lindquist E.A."/>
            <person name="Lipzen A."/>
            <person name="Malagnac F."/>
            <person name="Mello A."/>
            <person name="Molinier V."/>
            <person name="Miyauchi S."/>
            <person name="Poulain J."/>
            <person name="Riccioni C."/>
            <person name="Rubini A."/>
            <person name="Sitrit Y."/>
            <person name="Splivallo R."/>
            <person name="Traeger S."/>
            <person name="Wang M."/>
            <person name="Zifcakova L."/>
            <person name="Wipf D."/>
            <person name="Zambonelli A."/>
            <person name="Paolocci F."/>
            <person name="Nowrousian M."/>
            <person name="Ottonello S."/>
            <person name="Baldrian P."/>
            <person name="Spatafora J.W."/>
            <person name="Henrissat B."/>
            <person name="Nagy L.G."/>
            <person name="Aury J.M."/>
            <person name="Wincker P."/>
            <person name="Grigoriev I.V."/>
            <person name="Bonfante P."/>
            <person name="Martin F.M."/>
        </authorList>
    </citation>
    <scope>NUCLEOTIDE SEQUENCE [LARGE SCALE GENOMIC DNA]</scope>
    <source>
        <strain evidence="2 3">ATCC MYA-4762</strain>
    </source>
</reference>
<sequence length="136" mass="14808">MKHFRSPLRAASSSATFKSLYTLLAFSAVVLLQPASAQESACQRWGGSIALSNGKLYYSGGWYRSSKAKDATTVAKSLLTIDLSNSWAWDAVGVSEVDSVPELYSDKETQPIPTLHIVNSLEAESDHSQAQNIRLQ</sequence>
<dbReference type="OrthoDB" id="10251809at2759"/>
<proteinExistence type="predicted"/>
<dbReference type="AlphaFoldDB" id="A0A3N4LZX5"/>
<evidence type="ECO:0000256" key="1">
    <source>
        <dbReference type="SAM" id="SignalP"/>
    </source>
</evidence>
<feature type="chain" id="PRO_5018298392" evidence="1">
    <location>
        <begin position="38"/>
        <end position="136"/>
    </location>
</feature>
<organism evidence="2 3">
    <name type="scientific">Terfezia boudieri ATCC MYA-4762</name>
    <dbReference type="NCBI Taxonomy" id="1051890"/>
    <lineage>
        <taxon>Eukaryota</taxon>
        <taxon>Fungi</taxon>
        <taxon>Dikarya</taxon>
        <taxon>Ascomycota</taxon>
        <taxon>Pezizomycotina</taxon>
        <taxon>Pezizomycetes</taxon>
        <taxon>Pezizales</taxon>
        <taxon>Pezizaceae</taxon>
        <taxon>Terfezia</taxon>
    </lineage>
</organism>
<feature type="signal peptide" evidence="1">
    <location>
        <begin position="1"/>
        <end position="37"/>
    </location>
</feature>
<dbReference type="Proteomes" id="UP000267821">
    <property type="component" value="Unassembled WGS sequence"/>
</dbReference>
<protein>
    <submittedName>
        <fullName evidence="2">Uncharacterized protein</fullName>
    </submittedName>
</protein>
<dbReference type="InParanoid" id="A0A3N4LZX5"/>
<evidence type="ECO:0000313" key="3">
    <source>
        <dbReference type="Proteomes" id="UP000267821"/>
    </source>
</evidence>
<accession>A0A3N4LZX5</accession>
<gene>
    <name evidence="2" type="ORF">L211DRAFT_833323</name>
</gene>